<evidence type="ECO:0000313" key="4">
    <source>
        <dbReference type="Proteomes" id="UP000199220"/>
    </source>
</evidence>
<gene>
    <name evidence="3" type="ORF">SAMN04488554_2864</name>
</gene>
<keyword evidence="4" id="KW-1185">Reference proteome</keyword>
<name>A0A1H5LKS7_9MICO</name>
<accession>A0A1H5LKS7</accession>
<dbReference type="STRING" id="648782.SAMN04488554_2864"/>
<feature type="transmembrane region" description="Helical" evidence="2">
    <location>
        <begin position="134"/>
        <end position="154"/>
    </location>
</feature>
<dbReference type="AlphaFoldDB" id="A0A1H5LKS7"/>
<keyword evidence="2" id="KW-0472">Membrane</keyword>
<proteinExistence type="predicted"/>
<sequence length="159" mass="17109">MTDNSSSTPTDQRSRWGRSRWGSPRPAAWWHAAPVGIVLAVVFALAFSLIGFDAEQRRLALGIGMLCFAGPSLALAWVLVVDRSTIRGAVDRPEESVENNWWDKATQHTLYDTFVLAGVGAAVLSLTDWEVTGAVALMVLGGLIAADVAVRYALARRAG</sequence>
<reference evidence="4" key="1">
    <citation type="submission" date="2016-10" db="EMBL/GenBank/DDBJ databases">
        <authorList>
            <person name="Varghese N."/>
            <person name="Submissions S."/>
        </authorList>
    </citation>
    <scope>NUCLEOTIDE SEQUENCE [LARGE SCALE GENOMIC DNA]</scope>
    <source>
        <strain evidence="4">DSM 21368</strain>
    </source>
</reference>
<feature type="compositionally biased region" description="Polar residues" evidence="1">
    <location>
        <begin position="1"/>
        <end position="11"/>
    </location>
</feature>
<evidence type="ECO:0000256" key="2">
    <source>
        <dbReference type="SAM" id="Phobius"/>
    </source>
</evidence>
<feature type="region of interest" description="Disordered" evidence="1">
    <location>
        <begin position="1"/>
        <end position="20"/>
    </location>
</feature>
<dbReference type="Proteomes" id="UP000199220">
    <property type="component" value="Unassembled WGS sequence"/>
</dbReference>
<evidence type="ECO:0000313" key="3">
    <source>
        <dbReference type="EMBL" id="SEE77683.1"/>
    </source>
</evidence>
<feature type="transmembrane region" description="Helical" evidence="2">
    <location>
        <begin position="59"/>
        <end position="80"/>
    </location>
</feature>
<dbReference type="RefSeq" id="WP_089773755.1">
    <property type="nucleotide sequence ID" value="NZ_FNTX01000002.1"/>
</dbReference>
<keyword evidence="2" id="KW-0812">Transmembrane</keyword>
<protein>
    <submittedName>
        <fullName evidence="3">Uncharacterized protein</fullName>
    </submittedName>
</protein>
<dbReference type="EMBL" id="FNTX01000002">
    <property type="protein sequence ID" value="SEE77683.1"/>
    <property type="molecule type" value="Genomic_DNA"/>
</dbReference>
<evidence type="ECO:0000256" key="1">
    <source>
        <dbReference type="SAM" id="MobiDB-lite"/>
    </source>
</evidence>
<feature type="transmembrane region" description="Helical" evidence="2">
    <location>
        <begin position="28"/>
        <end position="52"/>
    </location>
</feature>
<keyword evidence="2" id="KW-1133">Transmembrane helix</keyword>
<dbReference type="OrthoDB" id="4420630at2"/>
<organism evidence="3 4">
    <name type="scientific">Ruania alba</name>
    <dbReference type="NCBI Taxonomy" id="648782"/>
    <lineage>
        <taxon>Bacteria</taxon>
        <taxon>Bacillati</taxon>
        <taxon>Actinomycetota</taxon>
        <taxon>Actinomycetes</taxon>
        <taxon>Micrococcales</taxon>
        <taxon>Ruaniaceae</taxon>
        <taxon>Ruania</taxon>
    </lineage>
</organism>